<protein>
    <submittedName>
        <fullName evidence="1">Uncharacterized protein</fullName>
    </submittedName>
</protein>
<accession>A0ACC0WSQ4</accession>
<organism evidence="1 2">
    <name type="scientific">Peronosclerospora sorghi</name>
    <dbReference type="NCBI Taxonomy" id="230839"/>
    <lineage>
        <taxon>Eukaryota</taxon>
        <taxon>Sar</taxon>
        <taxon>Stramenopiles</taxon>
        <taxon>Oomycota</taxon>
        <taxon>Peronosporomycetes</taxon>
        <taxon>Peronosporales</taxon>
        <taxon>Peronosporaceae</taxon>
        <taxon>Peronosclerospora</taxon>
    </lineage>
</organism>
<reference evidence="1 2" key="1">
    <citation type="journal article" date="2022" name="bioRxiv">
        <title>The genome of the oomycete Peronosclerospora sorghi, a cosmopolitan pathogen of maize and sorghum, is inflated with dispersed pseudogenes.</title>
        <authorList>
            <person name="Fletcher K."/>
            <person name="Martin F."/>
            <person name="Isakeit T."/>
            <person name="Cavanaugh K."/>
            <person name="Magill C."/>
            <person name="Michelmore R."/>
        </authorList>
    </citation>
    <scope>NUCLEOTIDE SEQUENCE [LARGE SCALE GENOMIC DNA]</scope>
    <source>
        <strain evidence="1">P6</strain>
    </source>
</reference>
<evidence type="ECO:0000313" key="1">
    <source>
        <dbReference type="EMBL" id="KAI9921720.1"/>
    </source>
</evidence>
<gene>
    <name evidence="1" type="ORF">PsorP6_000752</name>
</gene>
<dbReference type="EMBL" id="CM047580">
    <property type="protein sequence ID" value="KAI9921720.1"/>
    <property type="molecule type" value="Genomic_DNA"/>
</dbReference>
<keyword evidence="2" id="KW-1185">Reference proteome</keyword>
<name>A0ACC0WSQ4_9STRA</name>
<proteinExistence type="predicted"/>
<evidence type="ECO:0000313" key="2">
    <source>
        <dbReference type="Proteomes" id="UP001163321"/>
    </source>
</evidence>
<comment type="caution">
    <text evidence="1">The sequence shown here is derived from an EMBL/GenBank/DDBJ whole genome shotgun (WGS) entry which is preliminary data.</text>
</comment>
<sequence>MNTSDYGVLLQILSSPLEQVEAEMFREAITEVERKNNSIFPVVMARSNAEVALQINTYDETYGEDLIKQEWLIVFNADAMVANVDMEQHIHDTSCGGRGLFGGLESLDTIDGEEDLDAHVLCYL</sequence>
<dbReference type="Proteomes" id="UP001163321">
    <property type="component" value="Chromosome 1"/>
</dbReference>